<dbReference type="InterPro" id="IPR013325">
    <property type="entry name" value="RNA_pol_sigma_r2"/>
</dbReference>
<dbReference type="PANTHER" id="PTHR43133:SF8">
    <property type="entry name" value="RNA POLYMERASE SIGMA FACTOR HI_1459-RELATED"/>
    <property type="match status" value="1"/>
</dbReference>
<gene>
    <name evidence="8" type="primary">sigE_1</name>
    <name evidence="8" type="ORF">Verru16b_01979</name>
</gene>
<dbReference type="EMBL" id="CP016094">
    <property type="protein sequence ID" value="AOS44910.1"/>
    <property type="molecule type" value="Genomic_DNA"/>
</dbReference>
<dbReference type="InterPro" id="IPR039425">
    <property type="entry name" value="RNA_pol_sigma-70-like"/>
</dbReference>
<dbReference type="InterPro" id="IPR013324">
    <property type="entry name" value="RNA_pol_sigma_r3/r4-like"/>
</dbReference>
<dbReference type="InterPro" id="IPR014284">
    <property type="entry name" value="RNA_pol_sigma-70_dom"/>
</dbReference>
<dbReference type="Gene3D" id="1.10.10.10">
    <property type="entry name" value="Winged helix-like DNA-binding domain superfamily/Winged helix DNA-binding domain"/>
    <property type="match status" value="1"/>
</dbReference>
<dbReference type="Proteomes" id="UP000095228">
    <property type="component" value="Chromosome"/>
</dbReference>
<dbReference type="KEGG" id="obg:Verru16b_01979"/>
<dbReference type="PANTHER" id="PTHR43133">
    <property type="entry name" value="RNA POLYMERASE ECF-TYPE SIGMA FACTO"/>
    <property type="match status" value="1"/>
</dbReference>
<dbReference type="CDD" id="cd06171">
    <property type="entry name" value="Sigma70_r4"/>
    <property type="match status" value="1"/>
</dbReference>
<dbReference type="Gene3D" id="1.10.1740.10">
    <property type="match status" value="1"/>
</dbReference>
<dbReference type="OrthoDB" id="192873at2"/>
<name>A0A1D8AVI0_9BACT</name>
<dbReference type="STRING" id="1838286.Verru16b_01979"/>
<dbReference type="Pfam" id="PF04545">
    <property type="entry name" value="Sigma70_r4"/>
    <property type="match status" value="1"/>
</dbReference>
<dbReference type="Pfam" id="PF04542">
    <property type="entry name" value="Sigma70_r2"/>
    <property type="match status" value="1"/>
</dbReference>
<evidence type="ECO:0000256" key="4">
    <source>
        <dbReference type="ARBA" id="ARBA00023125"/>
    </source>
</evidence>
<protein>
    <submittedName>
        <fullName evidence="8">ECF RNA polymerase sigma factor SigE</fullName>
    </submittedName>
</protein>
<evidence type="ECO:0000313" key="9">
    <source>
        <dbReference type="Proteomes" id="UP000095228"/>
    </source>
</evidence>
<keyword evidence="9" id="KW-1185">Reference proteome</keyword>
<feature type="domain" description="RNA polymerase sigma-70 region 4" evidence="7">
    <location>
        <begin position="125"/>
        <end position="174"/>
    </location>
</feature>
<keyword evidence="5" id="KW-0804">Transcription</keyword>
<evidence type="ECO:0000259" key="7">
    <source>
        <dbReference type="Pfam" id="PF04545"/>
    </source>
</evidence>
<dbReference type="GO" id="GO:0016987">
    <property type="term" value="F:sigma factor activity"/>
    <property type="evidence" value="ECO:0007669"/>
    <property type="project" value="UniProtKB-KW"/>
</dbReference>
<dbReference type="InterPro" id="IPR007627">
    <property type="entry name" value="RNA_pol_sigma70_r2"/>
</dbReference>
<evidence type="ECO:0000313" key="8">
    <source>
        <dbReference type="EMBL" id="AOS44910.1"/>
    </source>
</evidence>
<keyword evidence="4" id="KW-0238">DNA-binding</keyword>
<dbReference type="InterPro" id="IPR036388">
    <property type="entry name" value="WH-like_DNA-bd_sf"/>
</dbReference>
<sequence>MSPDLELLQRYARHRDERAFRALVEQHLALVYSAALRRTGGRAPLAEEISQKVFADLARKAGSLYRHPALAAWLHRSTRYAAIDAIRAEARRQKLQETIATMPEDHAEKTESVEWAQLRPVLDEAMDQLKESDRAVMFLRYFDGLSFGEVGERLGLSENAARMRAERALDKLRHQLGRRGVTSTAGALGLLIANRAVAATPEGLASSVAGAALSQAAEATGIVSVLVGSRVIAWSALTIAVAGTGFAGWRWAGPGRHSGAMPEMAIAADGFAATALDVYRIMALVHPTGGDRPAAGTSATPVVPADNGLAAARAVMLNFAEASRARDVPRLAQLLTFDAKGAEVARGILAKIPPALREQLRTPEELFAFFYATDTLLSPVPPAKFLETFIATEMKPGRAAVHRPGTAPRGLEFVLTDEGWKHEIPTSYLTILANRILSNETLAKLNALPEIRGHAATTGPVQTGTARAALASYAAACNRGDIPAVTAMLHFDPGARVKALAFMDSLPPAMKGKWRSPEELAADLFVDGAVGNPFPTDVVLATATEKTAGDRRVILLLPDATRDRFEFEQTDAGWKYVVTEAMVDGYLQRLAAGAARP</sequence>
<comment type="similarity">
    <text evidence="1">Belongs to the sigma-70 factor family. ECF subfamily.</text>
</comment>
<dbReference type="SUPFAM" id="SSF88659">
    <property type="entry name" value="Sigma3 and sigma4 domains of RNA polymerase sigma factors"/>
    <property type="match status" value="1"/>
</dbReference>
<dbReference type="RefSeq" id="WP_069962113.1">
    <property type="nucleotide sequence ID" value="NZ_CP016094.1"/>
</dbReference>
<feature type="domain" description="RNA polymerase sigma-70 region 2" evidence="6">
    <location>
        <begin position="23"/>
        <end position="92"/>
    </location>
</feature>
<evidence type="ECO:0000256" key="5">
    <source>
        <dbReference type="ARBA" id="ARBA00023163"/>
    </source>
</evidence>
<dbReference type="NCBIfam" id="TIGR02937">
    <property type="entry name" value="sigma70-ECF"/>
    <property type="match status" value="1"/>
</dbReference>
<keyword evidence="3" id="KW-0731">Sigma factor</keyword>
<accession>A0A1D8AVI0</accession>
<dbReference type="GO" id="GO:0006352">
    <property type="term" value="P:DNA-templated transcription initiation"/>
    <property type="evidence" value="ECO:0007669"/>
    <property type="project" value="InterPro"/>
</dbReference>
<dbReference type="GO" id="GO:0003677">
    <property type="term" value="F:DNA binding"/>
    <property type="evidence" value="ECO:0007669"/>
    <property type="project" value="UniProtKB-KW"/>
</dbReference>
<reference evidence="8 9" key="1">
    <citation type="submission" date="2016-06" db="EMBL/GenBank/DDBJ databases">
        <title>Three novel species with peptidoglycan cell walls form the new genus Lacunisphaera gen. nov. in the family Opitutaceae of the verrucomicrobial subdivision 4.</title>
        <authorList>
            <person name="Rast P."/>
            <person name="Gloeckner I."/>
            <person name="Jogler M."/>
            <person name="Boedeker C."/>
            <person name="Jeske O."/>
            <person name="Wiegand S."/>
            <person name="Reinhardt R."/>
            <person name="Schumann P."/>
            <person name="Rohde M."/>
            <person name="Spring S."/>
            <person name="Gloeckner F.O."/>
            <person name="Jogler C."/>
        </authorList>
    </citation>
    <scope>NUCLEOTIDE SEQUENCE [LARGE SCALE GENOMIC DNA]</scope>
    <source>
        <strain evidence="8 9">IG16b</strain>
    </source>
</reference>
<keyword evidence="2" id="KW-0805">Transcription regulation</keyword>
<dbReference type="AlphaFoldDB" id="A0A1D8AVI0"/>
<dbReference type="InterPro" id="IPR007630">
    <property type="entry name" value="RNA_pol_sigma70_r4"/>
</dbReference>
<evidence type="ECO:0000256" key="3">
    <source>
        <dbReference type="ARBA" id="ARBA00023082"/>
    </source>
</evidence>
<evidence type="ECO:0000256" key="1">
    <source>
        <dbReference type="ARBA" id="ARBA00010641"/>
    </source>
</evidence>
<evidence type="ECO:0000256" key="2">
    <source>
        <dbReference type="ARBA" id="ARBA00023015"/>
    </source>
</evidence>
<dbReference type="SUPFAM" id="SSF88946">
    <property type="entry name" value="Sigma2 domain of RNA polymerase sigma factors"/>
    <property type="match status" value="1"/>
</dbReference>
<organism evidence="8 9">
    <name type="scientific">Lacunisphaera limnophila</name>
    <dbReference type="NCBI Taxonomy" id="1838286"/>
    <lineage>
        <taxon>Bacteria</taxon>
        <taxon>Pseudomonadati</taxon>
        <taxon>Verrucomicrobiota</taxon>
        <taxon>Opitutia</taxon>
        <taxon>Opitutales</taxon>
        <taxon>Opitutaceae</taxon>
        <taxon>Lacunisphaera</taxon>
    </lineage>
</organism>
<proteinExistence type="inferred from homology"/>
<evidence type="ECO:0000259" key="6">
    <source>
        <dbReference type="Pfam" id="PF04542"/>
    </source>
</evidence>